<evidence type="ECO:0000313" key="2">
    <source>
        <dbReference type="EMBL" id="WYJ85112.1"/>
    </source>
</evidence>
<organism evidence="2 3">
    <name type="scientific">Candidatus Enterococcus lemimoniae</name>
    <dbReference type="NCBI Taxonomy" id="1834167"/>
    <lineage>
        <taxon>Bacteria</taxon>
        <taxon>Bacillati</taxon>
        <taxon>Bacillota</taxon>
        <taxon>Bacilli</taxon>
        <taxon>Lactobacillales</taxon>
        <taxon>Enterococcaceae</taxon>
        <taxon>Enterococcus</taxon>
    </lineage>
</organism>
<protein>
    <recommendedName>
        <fullName evidence="4">Yip1 domain-containing protein</fullName>
    </recommendedName>
</protein>
<gene>
    <name evidence="2" type="ORF">A5866_000170</name>
</gene>
<reference evidence="3" key="1">
    <citation type="submission" date="2017-05" db="EMBL/GenBank/DDBJ databases">
        <title>The Genome Sequence of EEnterococcus faecalis 9F2_4866.</title>
        <authorList>
            <consortium name="The Broad Institute Genomics Platform"/>
            <consortium name="The Broad Institute Genomic Center for Infectious Diseases"/>
            <person name="Earl A."/>
            <person name="Manson A."/>
            <person name="Schwartman J."/>
            <person name="Gilmore M."/>
            <person name="Abouelleil A."/>
            <person name="Cao P."/>
            <person name="Chapman S."/>
            <person name="Cusick C."/>
            <person name="Shea T."/>
            <person name="Young S."/>
            <person name="Neafsey D."/>
            <person name="Nusbaum C."/>
            <person name="Birren B."/>
        </authorList>
    </citation>
    <scope>NUCLEOTIDE SEQUENCE [LARGE SCALE GENOMIC DNA]</scope>
    <source>
        <strain evidence="3">12C11_DIV0727</strain>
    </source>
</reference>
<evidence type="ECO:0000256" key="1">
    <source>
        <dbReference type="SAM" id="Phobius"/>
    </source>
</evidence>
<sequence length="149" mass="16939">MASFLHPTKMKRVLFGYWLMIPLVFGLYISILAAVKNVSVSILFTSIPSLTLTSIVIFLLFFQLFGLFMVGNTSDCRHSLLGFYLKFSMVQQLFSLNIPGLILCLFVYRSLVDAKEKVNVSKQVQWAVYMLIGFIGSITILLVWIRLSL</sequence>
<evidence type="ECO:0000313" key="3">
    <source>
        <dbReference type="Proteomes" id="UP000195080"/>
    </source>
</evidence>
<dbReference type="EMBL" id="CP147248">
    <property type="protein sequence ID" value="WYJ85112.1"/>
    <property type="molecule type" value="Genomic_DNA"/>
</dbReference>
<keyword evidence="1" id="KW-0812">Transmembrane</keyword>
<dbReference type="Proteomes" id="UP000195080">
    <property type="component" value="Chromosome"/>
</dbReference>
<accession>A0ABZ2T696</accession>
<keyword evidence="1" id="KW-1133">Transmembrane helix</keyword>
<feature type="transmembrane region" description="Helical" evidence="1">
    <location>
        <begin position="12"/>
        <end position="35"/>
    </location>
</feature>
<feature type="transmembrane region" description="Helical" evidence="1">
    <location>
        <begin position="83"/>
        <end position="108"/>
    </location>
</feature>
<name>A0ABZ2T696_9ENTE</name>
<evidence type="ECO:0008006" key="4">
    <source>
        <dbReference type="Google" id="ProtNLM"/>
    </source>
</evidence>
<keyword evidence="1" id="KW-0472">Membrane</keyword>
<dbReference type="RefSeq" id="WP_086444641.1">
    <property type="nucleotide sequence ID" value="NZ_CP147248.1"/>
</dbReference>
<proteinExistence type="predicted"/>
<reference evidence="2 3" key="2">
    <citation type="submission" date="2024-03" db="EMBL/GenBank/DDBJ databases">
        <title>The Genome Sequence of Enterococcus sp. DIV0727d.</title>
        <authorList>
            <consortium name="The Broad Institute Genomics Platform"/>
            <consortium name="The Broad Institute Microbial Omics Core"/>
            <consortium name="The Broad Institute Genomic Center for Infectious Diseases"/>
            <person name="Earl A."/>
            <person name="Manson A."/>
            <person name="Gilmore M."/>
            <person name="Schwartman J."/>
            <person name="Shea T."/>
            <person name="Abouelleil A."/>
            <person name="Cao P."/>
            <person name="Chapman S."/>
            <person name="Cusick C."/>
            <person name="Young S."/>
            <person name="Neafsey D."/>
            <person name="Nusbaum C."/>
            <person name="Birren B."/>
        </authorList>
    </citation>
    <scope>NUCLEOTIDE SEQUENCE [LARGE SCALE GENOMIC DNA]</scope>
    <source>
        <strain evidence="2 3">12C11_DIV0727</strain>
    </source>
</reference>
<keyword evidence="3" id="KW-1185">Reference proteome</keyword>
<feature type="transmembrane region" description="Helical" evidence="1">
    <location>
        <begin position="47"/>
        <end position="71"/>
    </location>
</feature>
<feature type="transmembrane region" description="Helical" evidence="1">
    <location>
        <begin position="128"/>
        <end position="147"/>
    </location>
</feature>